<dbReference type="PROSITE" id="PS51464">
    <property type="entry name" value="SIS"/>
    <property type="match status" value="1"/>
</dbReference>
<dbReference type="InterPro" id="IPR036388">
    <property type="entry name" value="WH-like_DNA-bd_sf"/>
</dbReference>
<dbReference type="GO" id="GO:1901135">
    <property type="term" value="P:carbohydrate derivative metabolic process"/>
    <property type="evidence" value="ECO:0007669"/>
    <property type="project" value="InterPro"/>
</dbReference>
<dbReference type="Pfam" id="PF01418">
    <property type="entry name" value="HTH_6"/>
    <property type="match status" value="1"/>
</dbReference>
<dbReference type="Proteomes" id="UP000014148">
    <property type="component" value="Unassembled WGS sequence"/>
</dbReference>
<dbReference type="InterPro" id="IPR001347">
    <property type="entry name" value="SIS_dom"/>
</dbReference>
<dbReference type="RefSeq" id="WP_010742334.1">
    <property type="nucleotide sequence ID" value="NZ_KB946251.1"/>
</dbReference>
<evidence type="ECO:0000313" key="6">
    <source>
        <dbReference type="EMBL" id="EOH73866.1"/>
    </source>
</evidence>
<evidence type="ECO:0000259" key="4">
    <source>
        <dbReference type="PROSITE" id="PS51071"/>
    </source>
</evidence>
<dbReference type="InterPro" id="IPR047640">
    <property type="entry name" value="RpiR-like"/>
</dbReference>
<keyword evidence="9" id="KW-1185">Reference proteome</keyword>
<keyword evidence="2" id="KW-0238">DNA-binding</keyword>
<dbReference type="Gene3D" id="3.40.50.10490">
    <property type="entry name" value="Glucose-6-phosphate isomerase like protein, domain 1"/>
    <property type="match status" value="1"/>
</dbReference>
<protein>
    <recommendedName>
        <fullName evidence="10">Phosphosugar-binding transcriptional regulator</fullName>
    </recommendedName>
</protein>
<dbReference type="Gene3D" id="1.10.10.10">
    <property type="entry name" value="Winged helix-like DNA-binding domain superfamily/Winged helix DNA-binding domain"/>
    <property type="match status" value="1"/>
</dbReference>
<dbReference type="OrthoDB" id="1648815at2"/>
<dbReference type="GO" id="GO:0097367">
    <property type="term" value="F:carbohydrate derivative binding"/>
    <property type="evidence" value="ECO:0007669"/>
    <property type="project" value="InterPro"/>
</dbReference>
<name>R2QZP7_9ENTE</name>
<keyword evidence="3" id="KW-0804">Transcription</keyword>
<sequence>MIIKQLQEGTAFTHQEKAVVHFILENQECILDKTAKEIALLTLTSPATINRLCKKLGFKSYHEFQLQYVSEYAQNKKNDQTKLDVIASNIELSETVEGLYQETVRYTQEMIKKNSLNRIVNRLVHSNRIDFYANDANFTRVQGACLKLSSLGINTQVFNTYNDFYSGTLTDNGSVAILVSHTGKNPVMINAAMELRRKNIYTIALTSNVNRKLDLLCNESLYIYSGHYELTSLQYGVSVDYLLDVIYTCLVARKRKNPFDYDPADYEPQS</sequence>
<reference evidence="7 9" key="2">
    <citation type="submission" date="2013-03" db="EMBL/GenBank/DDBJ databases">
        <title>The Genome Sequence of Enterococcus malodoratus ATCC_43197 (PacBio/Illumina hybrid assembly).</title>
        <authorList>
            <consortium name="The Broad Institute Genomics Platform"/>
            <consortium name="The Broad Institute Genome Sequencing Center for Infectious Disease"/>
            <person name="Earl A."/>
            <person name="Russ C."/>
            <person name="Gilmore M."/>
            <person name="Surin D."/>
            <person name="Walker B."/>
            <person name="Young S."/>
            <person name="Zeng Q."/>
            <person name="Gargeya S."/>
            <person name="Fitzgerald M."/>
            <person name="Haas B."/>
            <person name="Abouelleil A."/>
            <person name="Allen A.W."/>
            <person name="Alvarado L."/>
            <person name="Arachchi H.M."/>
            <person name="Berlin A.M."/>
            <person name="Chapman S.B."/>
            <person name="Gainer-Dewar J."/>
            <person name="Goldberg J."/>
            <person name="Griggs A."/>
            <person name="Gujja S."/>
            <person name="Hansen M."/>
            <person name="Howarth C."/>
            <person name="Imamovic A."/>
            <person name="Ireland A."/>
            <person name="Larimer J."/>
            <person name="McCowan C."/>
            <person name="Murphy C."/>
            <person name="Pearson M."/>
            <person name="Poon T.W."/>
            <person name="Priest M."/>
            <person name="Roberts A."/>
            <person name="Saif S."/>
            <person name="Shea T."/>
            <person name="Sisk P."/>
            <person name="Sykes S."/>
            <person name="Wortman J."/>
            <person name="Nusbaum C."/>
            <person name="Birren B."/>
        </authorList>
    </citation>
    <scope>NUCLEOTIDE SEQUENCE [LARGE SCALE GENOMIC DNA]</scope>
    <source>
        <strain evidence="7 9">ATCC 43197</strain>
    </source>
</reference>
<reference evidence="6 8" key="1">
    <citation type="submission" date="2013-02" db="EMBL/GenBank/DDBJ databases">
        <title>The Genome Sequence of Enterococcus malodoratus ATCC_43197.</title>
        <authorList>
            <consortium name="The Broad Institute Genome Sequencing Platform"/>
            <consortium name="The Broad Institute Genome Sequencing Center for Infectious Disease"/>
            <person name="Earl A.M."/>
            <person name="Gilmore M.S."/>
            <person name="Lebreton F."/>
            <person name="Walker B."/>
            <person name="Young S.K."/>
            <person name="Zeng Q."/>
            <person name="Gargeya S."/>
            <person name="Fitzgerald M."/>
            <person name="Haas B."/>
            <person name="Abouelleil A."/>
            <person name="Alvarado L."/>
            <person name="Arachchi H.M."/>
            <person name="Berlin A.M."/>
            <person name="Chapman S.B."/>
            <person name="Dewar J."/>
            <person name="Goldberg J."/>
            <person name="Griggs A."/>
            <person name="Gujja S."/>
            <person name="Hansen M."/>
            <person name="Howarth C."/>
            <person name="Imamovic A."/>
            <person name="Larimer J."/>
            <person name="McCowan C."/>
            <person name="Murphy C."/>
            <person name="Neiman D."/>
            <person name="Pearson M."/>
            <person name="Priest M."/>
            <person name="Roberts A."/>
            <person name="Saif S."/>
            <person name="Shea T."/>
            <person name="Sisk P."/>
            <person name="Sykes S."/>
            <person name="Wortman J."/>
            <person name="Nusbaum C."/>
            <person name="Birren B."/>
        </authorList>
    </citation>
    <scope>NUCLEOTIDE SEQUENCE [LARGE SCALE GENOMIC DNA]</scope>
    <source>
        <strain evidence="6 8">ATCC 43197</strain>
    </source>
</reference>
<feature type="domain" description="HTH rpiR-type" evidence="4">
    <location>
        <begin position="1"/>
        <end position="75"/>
    </location>
</feature>
<dbReference type="PROSITE" id="PS51071">
    <property type="entry name" value="HTH_RPIR"/>
    <property type="match status" value="1"/>
</dbReference>
<feature type="domain" description="SIS" evidence="5">
    <location>
        <begin position="119"/>
        <end position="256"/>
    </location>
</feature>
<evidence type="ECO:0008006" key="10">
    <source>
        <dbReference type="Google" id="ProtNLM"/>
    </source>
</evidence>
<dbReference type="SUPFAM" id="SSF46689">
    <property type="entry name" value="Homeodomain-like"/>
    <property type="match status" value="1"/>
</dbReference>
<dbReference type="AlphaFoldDB" id="R2QZP7"/>
<dbReference type="GO" id="GO:0003700">
    <property type="term" value="F:DNA-binding transcription factor activity"/>
    <property type="evidence" value="ECO:0007669"/>
    <property type="project" value="InterPro"/>
</dbReference>
<dbReference type="InterPro" id="IPR009057">
    <property type="entry name" value="Homeodomain-like_sf"/>
</dbReference>
<evidence type="ECO:0000256" key="2">
    <source>
        <dbReference type="ARBA" id="ARBA00023125"/>
    </source>
</evidence>
<evidence type="ECO:0000313" key="9">
    <source>
        <dbReference type="Proteomes" id="UP000014148"/>
    </source>
</evidence>
<accession>R2QZP7</accession>
<dbReference type="eggNOG" id="COG1737">
    <property type="taxonomic scope" value="Bacteria"/>
</dbReference>
<evidence type="ECO:0000313" key="7">
    <source>
        <dbReference type="EMBL" id="EOT67204.1"/>
    </source>
</evidence>
<dbReference type="SUPFAM" id="SSF53697">
    <property type="entry name" value="SIS domain"/>
    <property type="match status" value="1"/>
</dbReference>
<keyword evidence="1" id="KW-0805">Transcription regulation</keyword>
<evidence type="ECO:0000313" key="8">
    <source>
        <dbReference type="Proteomes" id="UP000013783"/>
    </source>
</evidence>
<dbReference type="PANTHER" id="PTHR30514:SF10">
    <property type="entry name" value="MURR_RPIR FAMILY TRANSCRIPTIONAL REGULATOR"/>
    <property type="match status" value="1"/>
</dbReference>
<evidence type="ECO:0000256" key="3">
    <source>
        <dbReference type="ARBA" id="ARBA00023163"/>
    </source>
</evidence>
<dbReference type="EMBL" id="ASWA01000003">
    <property type="protein sequence ID" value="EOT67204.1"/>
    <property type="molecule type" value="Genomic_DNA"/>
</dbReference>
<evidence type="ECO:0000256" key="1">
    <source>
        <dbReference type="ARBA" id="ARBA00023015"/>
    </source>
</evidence>
<dbReference type="Proteomes" id="UP000013783">
    <property type="component" value="Unassembled WGS sequence"/>
</dbReference>
<dbReference type="PANTHER" id="PTHR30514">
    <property type="entry name" value="GLUCOKINASE"/>
    <property type="match status" value="1"/>
</dbReference>
<dbReference type="PATRIC" id="fig|1158601.3.peg.3516"/>
<dbReference type="GO" id="GO:0003677">
    <property type="term" value="F:DNA binding"/>
    <property type="evidence" value="ECO:0007669"/>
    <property type="project" value="UniProtKB-KW"/>
</dbReference>
<comment type="caution">
    <text evidence="6">The sequence shown here is derived from an EMBL/GenBank/DDBJ whole genome shotgun (WGS) entry which is preliminary data.</text>
</comment>
<dbReference type="EMBL" id="AJAK01000023">
    <property type="protein sequence ID" value="EOH73866.1"/>
    <property type="molecule type" value="Genomic_DNA"/>
</dbReference>
<dbReference type="InterPro" id="IPR000281">
    <property type="entry name" value="HTH_RpiR"/>
</dbReference>
<dbReference type="STRING" id="71451.RV07_GL002667"/>
<organism evidence="6 8">
    <name type="scientific">Enterococcus malodoratus ATCC 43197</name>
    <dbReference type="NCBI Taxonomy" id="1158601"/>
    <lineage>
        <taxon>Bacteria</taxon>
        <taxon>Bacillati</taxon>
        <taxon>Bacillota</taxon>
        <taxon>Bacilli</taxon>
        <taxon>Lactobacillales</taxon>
        <taxon>Enterococcaceae</taxon>
        <taxon>Enterococcus</taxon>
    </lineage>
</organism>
<gene>
    <name evidence="7" type="ORF">I585_02725</name>
    <name evidence="6" type="ORF">UAI_03542</name>
</gene>
<dbReference type="CDD" id="cd05013">
    <property type="entry name" value="SIS_RpiR"/>
    <property type="match status" value="1"/>
</dbReference>
<evidence type="ECO:0000259" key="5">
    <source>
        <dbReference type="PROSITE" id="PS51464"/>
    </source>
</evidence>
<dbReference type="InterPro" id="IPR046348">
    <property type="entry name" value="SIS_dom_sf"/>
</dbReference>
<dbReference type="InterPro" id="IPR035472">
    <property type="entry name" value="RpiR-like_SIS"/>
</dbReference>
<proteinExistence type="predicted"/>